<protein>
    <submittedName>
        <fullName evidence="1">Uncharacterized protein</fullName>
    </submittedName>
</protein>
<evidence type="ECO:0000313" key="2">
    <source>
        <dbReference type="Proteomes" id="UP000053611"/>
    </source>
</evidence>
<dbReference type="GeneID" id="28983027"/>
<gene>
    <name evidence="1" type="ORF">CC85DRAFT_283617</name>
</gene>
<keyword evidence="2" id="KW-1185">Reference proteome</keyword>
<feature type="non-terminal residue" evidence="1">
    <location>
        <position position="190"/>
    </location>
</feature>
<dbReference type="Proteomes" id="UP000053611">
    <property type="component" value="Unassembled WGS sequence"/>
</dbReference>
<accession>A0A0J0XTG8</accession>
<dbReference type="EMBL" id="KQ087187">
    <property type="protein sequence ID" value="KLT44375.1"/>
    <property type="molecule type" value="Genomic_DNA"/>
</dbReference>
<proteinExistence type="predicted"/>
<organism evidence="1 2">
    <name type="scientific">Cutaneotrichosporon oleaginosum</name>
    <dbReference type="NCBI Taxonomy" id="879819"/>
    <lineage>
        <taxon>Eukaryota</taxon>
        <taxon>Fungi</taxon>
        <taxon>Dikarya</taxon>
        <taxon>Basidiomycota</taxon>
        <taxon>Agaricomycotina</taxon>
        <taxon>Tremellomycetes</taxon>
        <taxon>Trichosporonales</taxon>
        <taxon>Trichosporonaceae</taxon>
        <taxon>Cutaneotrichosporon</taxon>
    </lineage>
</organism>
<sequence>MAPHVHDRIHWVIIPINTTVEDGKRWDSLALAICNRLWHLGYAPKGEITVTHANNEVVIPTHHRLNDDVVQYCVMRASEVYDPYTVGPARREESDFSSPRAQKLSLEQTTSPVVPILTTSGNTRPAPSTAVPEGKHLHNKLYWVIIPVDSSGCNTHKLQDGKQWDSLAVAISNQLWHLGYGRRTQGRSAR</sequence>
<name>A0A0J0XTG8_9TREE</name>
<reference evidence="1 2" key="1">
    <citation type="submission" date="2015-03" db="EMBL/GenBank/DDBJ databases">
        <title>Genomics and transcriptomics of the oil-accumulating basidiomycete yeast T. oleaginosus allow insights into substrate utilization and the diverse evolutionary trajectories of mating systems in fungi.</title>
        <authorList>
            <consortium name="DOE Joint Genome Institute"/>
            <person name="Kourist R."/>
            <person name="Kracht O."/>
            <person name="Bracharz F."/>
            <person name="Lipzen A."/>
            <person name="Nolan M."/>
            <person name="Ohm R."/>
            <person name="Grigoriev I."/>
            <person name="Sun S."/>
            <person name="Heitman J."/>
            <person name="Bruck T."/>
            <person name="Nowrousian M."/>
        </authorList>
    </citation>
    <scope>NUCLEOTIDE SEQUENCE [LARGE SCALE GENOMIC DNA]</scope>
    <source>
        <strain evidence="1 2">IBC0246</strain>
    </source>
</reference>
<dbReference type="AlphaFoldDB" id="A0A0J0XTG8"/>
<evidence type="ECO:0000313" key="1">
    <source>
        <dbReference type="EMBL" id="KLT44375.1"/>
    </source>
</evidence>